<dbReference type="Proteomes" id="UP000178230">
    <property type="component" value="Unassembled WGS sequence"/>
</dbReference>
<feature type="domain" description="EfeO-type cupredoxin-like" evidence="3">
    <location>
        <begin position="113"/>
        <end position="196"/>
    </location>
</feature>
<feature type="transmembrane region" description="Helical" evidence="1">
    <location>
        <begin position="59"/>
        <end position="82"/>
    </location>
</feature>
<dbReference type="InterPro" id="IPR008972">
    <property type="entry name" value="Cupredoxin"/>
</dbReference>
<evidence type="ECO:0000259" key="2">
    <source>
        <dbReference type="Pfam" id="PF13386"/>
    </source>
</evidence>
<keyword evidence="1" id="KW-0472">Membrane</keyword>
<feature type="domain" description="Urease accessory protein UreH-like transmembrane" evidence="2">
    <location>
        <begin position="4"/>
        <end position="72"/>
    </location>
</feature>
<evidence type="ECO:0000256" key="1">
    <source>
        <dbReference type="SAM" id="Phobius"/>
    </source>
</evidence>
<dbReference type="InterPro" id="IPR028096">
    <property type="entry name" value="EfeO_Cupredoxin"/>
</dbReference>
<accession>A0A1F5YIF1</accession>
<evidence type="ECO:0000259" key="3">
    <source>
        <dbReference type="Pfam" id="PF13473"/>
    </source>
</evidence>
<dbReference type="EMBL" id="MFIY01000031">
    <property type="protein sequence ID" value="OGF99988.1"/>
    <property type="molecule type" value="Genomic_DNA"/>
</dbReference>
<feature type="transmembrane region" description="Helical" evidence="1">
    <location>
        <begin position="27"/>
        <end position="47"/>
    </location>
</feature>
<sequence>MTIFIPCGTTIAMEAMAISSTNVLTGGIIMAVFVLGTVPLFLGMGFLTSILGETLKTKFFKVAAIILIYFGLTSINGALIALGSPLSFSTITDNLQINNNKSSEKLNNEVSISQNVTIEITSQGYFPNYIKVKKGSPVTLKLINKNTYSCASAFRIPSLGISENIQPNQEKTIIFTPQKSGEIPFSCSMGMYRGVIEVL</sequence>
<reference evidence="4 5" key="1">
    <citation type="journal article" date="2016" name="Nat. Commun.">
        <title>Thousands of microbial genomes shed light on interconnected biogeochemical processes in an aquifer system.</title>
        <authorList>
            <person name="Anantharaman K."/>
            <person name="Brown C.T."/>
            <person name="Hug L.A."/>
            <person name="Sharon I."/>
            <person name="Castelle C.J."/>
            <person name="Probst A.J."/>
            <person name="Thomas B.C."/>
            <person name="Singh A."/>
            <person name="Wilkins M.J."/>
            <person name="Karaoz U."/>
            <person name="Brodie E.L."/>
            <person name="Williams K.H."/>
            <person name="Hubbard S.S."/>
            <person name="Banfield J.F."/>
        </authorList>
    </citation>
    <scope>NUCLEOTIDE SEQUENCE [LARGE SCALE GENOMIC DNA]</scope>
</reference>
<dbReference type="Gene3D" id="2.60.40.420">
    <property type="entry name" value="Cupredoxins - blue copper proteins"/>
    <property type="match status" value="1"/>
</dbReference>
<name>A0A1F5YIF1_9BACT</name>
<dbReference type="Pfam" id="PF13386">
    <property type="entry name" value="DsbD_2"/>
    <property type="match status" value="1"/>
</dbReference>
<evidence type="ECO:0008006" key="6">
    <source>
        <dbReference type="Google" id="ProtNLM"/>
    </source>
</evidence>
<dbReference type="PANTHER" id="PTHR42208:SF1">
    <property type="entry name" value="HEAVY METAL TRANSPORTER"/>
    <property type="match status" value="1"/>
</dbReference>
<keyword evidence="1" id="KW-0812">Transmembrane</keyword>
<evidence type="ECO:0000313" key="5">
    <source>
        <dbReference type="Proteomes" id="UP000178230"/>
    </source>
</evidence>
<protein>
    <recommendedName>
        <fullName evidence="6">EfeO-type cupredoxin-like domain-containing protein</fullName>
    </recommendedName>
</protein>
<dbReference type="InterPro" id="IPR039447">
    <property type="entry name" value="UreH-like_TM_dom"/>
</dbReference>
<dbReference type="SUPFAM" id="SSF49503">
    <property type="entry name" value="Cupredoxins"/>
    <property type="match status" value="1"/>
</dbReference>
<evidence type="ECO:0000313" key="4">
    <source>
        <dbReference type="EMBL" id="OGF99988.1"/>
    </source>
</evidence>
<dbReference type="Pfam" id="PF13473">
    <property type="entry name" value="Cupredoxin_1"/>
    <property type="match status" value="1"/>
</dbReference>
<organism evidence="4 5">
    <name type="scientific">Candidatus Gottesmanbacteria bacterium RBG_13_37_7</name>
    <dbReference type="NCBI Taxonomy" id="1798369"/>
    <lineage>
        <taxon>Bacteria</taxon>
        <taxon>Candidatus Gottesmaniibacteriota</taxon>
    </lineage>
</organism>
<gene>
    <name evidence="4" type="ORF">A2Y99_01550</name>
</gene>
<proteinExistence type="predicted"/>
<dbReference type="AlphaFoldDB" id="A0A1F5YIF1"/>
<dbReference type="PANTHER" id="PTHR42208">
    <property type="entry name" value="HEAVY METAL TRANSPORTER-RELATED"/>
    <property type="match status" value="1"/>
</dbReference>
<comment type="caution">
    <text evidence="4">The sequence shown here is derived from an EMBL/GenBank/DDBJ whole genome shotgun (WGS) entry which is preliminary data.</text>
</comment>
<keyword evidence="1" id="KW-1133">Transmembrane helix</keyword>